<evidence type="ECO:0000256" key="2">
    <source>
        <dbReference type="ARBA" id="ARBA00004370"/>
    </source>
</evidence>
<dbReference type="SMART" id="SM00387">
    <property type="entry name" value="HATPase_c"/>
    <property type="match status" value="1"/>
</dbReference>
<organism evidence="14">
    <name type="scientific">Candidatus Nitricoxidivorans perseverans</name>
    <dbReference type="NCBI Taxonomy" id="2975601"/>
    <lineage>
        <taxon>Bacteria</taxon>
        <taxon>Pseudomonadati</taxon>
        <taxon>Pseudomonadota</taxon>
        <taxon>Betaproteobacteria</taxon>
        <taxon>Nitrosomonadales</taxon>
        <taxon>Sterolibacteriaceae</taxon>
        <taxon>Candidatus Nitricoxidivorans</taxon>
    </lineage>
</organism>
<dbReference type="InterPro" id="IPR036097">
    <property type="entry name" value="HisK_dim/P_sf"/>
</dbReference>
<evidence type="ECO:0000259" key="13">
    <source>
        <dbReference type="PROSITE" id="PS50885"/>
    </source>
</evidence>
<dbReference type="Gene3D" id="3.30.565.10">
    <property type="entry name" value="Histidine kinase-like ATPase, C-terminal domain"/>
    <property type="match status" value="1"/>
</dbReference>
<evidence type="ECO:0000256" key="6">
    <source>
        <dbReference type="ARBA" id="ARBA00022692"/>
    </source>
</evidence>
<protein>
    <recommendedName>
        <fullName evidence="3">histidine kinase</fullName>
        <ecNumber evidence="3">2.7.13.3</ecNumber>
    </recommendedName>
</protein>
<evidence type="ECO:0000256" key="4">
    <source>
        <dbReference type="ARBA" id="ARBA00022553"/>
    </source>
</evidence>
<evidence type="ECO:0000256" key="7">
    <source>
        <dbReference type="ARBA" id="ARBA00022777"/>
    </source>
</evidence>
<dbReference type="PANTHER" id="PTHR45436">
    <property type="entry name" value="SENSOR HISTIDINE KINASE YKOH"/>
    <property type="match status" value="1"/>
</dbReference>
<dbReference type="PANTHER" id="PTHR45436:SF1">
    <property type="entry name" value="SENSOR PROTEIN QSEC"/>
    <property type="match status" value="1"/>
</dbReference>
<dbReference type="AlphaFoldDB" id="A0AA49FIZ1"/>
<keyword evidence="5" id="KW-0808">Transferase</keyword>
<keyword evidence="8 11" id="KW-1133">Transmembrane helix</keyword>
<comment type="catalytic activity">
    <reaction evidence="1">
        <text>ATP + protein L-histidine = ADP + protein N-phospho-L-histidine.</text>
        <dbReference type="EC" id="2.7.13.3"/>
    </reaction>
</comment>
<comment type="subcellular location">
    <subcellularLocation>
        <location evidence="2">Membrane</location>
    </subcellularLocation>
</comment>
<dbReference type="SUPFAM" id="SSF55874">
    <property type="entry name" value="ATPase domain of HSP90 chaperone/DNA topoisomerase II/histidine kinase"/>
    <property type="match status" value="1"/>
</dbReference>
<dbReference type="InterPro" id="IPR003594">
    <property type="entry name" value="HATPase_dom"/>
</dbReference>
<proteinExistence type="predicted"/>
<evidence type="ECO:0000256" key="3">
    <source>
        <dbReference type="ARBA" id="ARBA00012438"/>
    </source>
</evidence>
<keyword evidence="4" id="KW-0597">Phosphoprotein</keyword>
<gene>
    <name evidence="14" type="ORF">OHM77_06935</name>
</gene>
<evidence type="ECO:0000256" key="10">
    <source>
        <dbReference type="ARBA" id="ARBA00023136"/>
    </source>
</evidence>
<reference evidence="14" key="1">
    <citation type="journal article" date="2023" name="Nat. Microbiol.">
        <title>Enrichment and characterization of a nitric oxide-reducing microbial community in a continuous bioreactor.</title>
        <authorList>
            <person name="Garrido-Amador P."/>
            <person name="Stortenbeker N."/>
            <person name="Wessels H.J.C.T."/>
            <person name="Speth D.R."/>
            <person name="Garcia-Heredia I."/>
            <person name="Kartal B."/>
        </authorList>
    </citation>
    <scope>NUCLEOTIDE SEQUENCE</scope>
    <source>
        <strain evidence="14">MAG1</strain>
    </source>
</reference>
<dbReference type="Pfam" id="PF00512">
    <property type="entry name" value="HisKA"/>
    <property type="match status" value="1"/>
</dbReference>
<evidence type="ECO:0000256" key="8">
    <source>
        <dbReference type="ARBA" id="ARBA00022989"/>
    </source>
</evidence>
<accession>A0AA49FIZ1</accession>
<dbReference type="InterPro" id="IPR005467">
    <property type="entry name" value="His_kinase_dom"/>
</dbReference>
<dbReference type="Pfam" id="PF08521">
    <property type="entry name" value="2CSK_N"/>
    <property type="match status" value="1"/>
</dbReference>
<dbReference type="InterPro" id="IPR003660">
    <property type="entry name" value="HAMP_dom"/>
</dbReference>
<dbReference type="SMART" id="SM00388">
    <property type="entry name" value="HisKA"/>
    <property type="match status" value="1"/>
</dbReference>
<evidence type="ECO:0000256" key="9">
    <source>
        <dbReference type="ARBA" id="ARBA00023012"/>
    </source>
</evidence>
<dbReference type="SUPFAM" id="SSF47384">
    <property type="entry name" value="Homodimeric domain of signal transducing histidine kinase"/>
    <property type="match status" value="1"/>
</dbReference>
<dbReference type="CDD" id="cd00075">
    <property type="entry name" value="HATPase"/>
    <property type="match status" value="1"/>
</dbReference>
<feature type="domain" description="Histidine kinase" evidence="12">
    <location>
        <begin position="264"/>
        <end position="478"/>
    </location>
</feature>
<dbReference type="Gene3D" id="1.10.287.130">
    <property type="match status" value="1"/>
</dbReference>
<dbReference type="InterPro" id="IPR013727">
    <property type="entry name" value="2CSK_N"/>
</dbReference>
<evidence type="ECO:0000256" key="5">
    <source>
        <dbReference type="ARBA" id="ARBA00022679"/>
    </source>
</evidence>
<keyword evidence="7 14" id="KW-0418">Kinase</keyword>
<dbReference type="CDD" id="cd00082">
    <property type="entry name" value="HisKA"/>
    <property type="match status" value="1"/>
</dbReference>
<feature type="transmembrane region" description="Helical" evidence="11">
    <location>
        <begin position="180"/>
        <end position="203"/>
    </location>
</feature>
<dbReference type="PROSITE" id="PS50885">
    <property type="entry name" value="HAMP"/>
    <property type="match status" value="1"/>
</dbReference>
<evidence type="ECO:0000256" key="1">
    <source>
        <dbReference type="ARBA" id="ARBA00000085"/>
    </source>
</evidence>
<dbReference type="EMBL" id="CP107246">
    <property type="protein sequence ID" value="WIM04446.1"/>
    <property type="molecule type" value="Genomic_DNA"/>
</dbReference>
<dbReference type="InterPro" id="IPR050428">
    <property type="entry name" value="TCS_sensor_his_kinase"/>
</dbReference>
<evidence type="ECO:0000313" key="14">
    <source>
        <dbReference type="EMBL" id="WIM04446.1"/>
    </source>
</evidence>
<sequence>MTAPESDEPRRRQPVFGGSEEPNSLFGEILDWMLAPLLLLWPISIAATNHVANEIANQPYDQALAENVAAIARLVRIVEGRAVVSLPVPVRAVLHTDSEDTLYFQVRGPRGDILSGDDEIHAAPGAESAGPEETRFRDDNIGGEPVRVAWRAIAVEPGRSPAVIQVAETRRKREALASRIISGVLLPQFAIIPLAVILVWLGLSKGLAPLARFRRQIGERRPGDLSPIATRGVPDELQPMIVSFNGLMARLEQNLQAQQRFIADAAHQMKTPLTGLKTQTELALRENDPAQMHRSLEQIARSTDRASHLIHQLLALARAESSHDKVHKFEMTDLDALARDVAREWVPRALAGRIDLGFEGTDWPLLIDGVPLLLRQLLDNLIDNALKYTPAGGRVTVRVQAGERATIAVEDSGIGIPEADRERVFEPFYRVLGTDADGSGLGLAICREIAELHRGDISLAAGEGGAGTRIALAFPRCRNASLLDEFKRVAQGNEP</sequence>
<dbReference type="EC" id="2.7.13.3" evidence="3"/>
<dbReference type="InterPro" id="IPR003661">
    <property type="entry name" value="HisK_dim/P_dom"/>
</dbReference>
<feature type="domain" description="HAMP" evidence="13">
    <location>
        <begin position="204"/>
        <end position="256"/>
    </location>
</feature>
<name>A0AA49FIZ1_9PROT</name>
<evidence type="ECO:0000259" key="12">
    <source>
        <dbReference type="PROSITE" id="PS50109"/>
    </source>
</evidence>
<dbReference type="GO" id="GO:0005886">
    <property type="term" value="C:plasma membrane"/>
    <property type="evidence" value="ECO:0007669"/>
    <property type="project" value="TreeGrafter"/>
</dbReference>
<keyword evidence="9" id="KW-0902">Two-component regulatory system</keyword>
<dbReference type="PROSITE" id="PS50109">
    <property type="entry name" value="HIS_KIN"/>
    <property type="match status" value="1"/>
</dbReference>
<dbReference type="InterPro" id="IPR036890">
    <property type="entry name" value="HATPase_C_sf"/>
</dbReference>
<dbReference type="Pfam" id="PF02518">
    <property type="entry name" value="HATPase_c"/>
    <property type="match status" value="1"/>
</dbReference>
<dbReference type="GO" id="GO:0000155">
    <property type="term" value="F:phosphorelay sensor kinase activity"/>
    <property type="evidence" value="ECO:0007669"/>
    <property type="project" value="InterPro"/>
</dbReference>
<keyword evidence="6 11" id="KW-0812">Transmembrane</keyword>
<dbReference type="InterPro" id="IPR004358">
    <property type="entry name" value="Sig_transdc_His_kin-like_C"/>
</dbReference>
<dbReference type="PRINTS" id="PR00344">
    <property type="entry name" value="BCTRLSENSOR"/>
</dbReference>
<keyword evidence="10 11" id="KW-0472">Membrane</keyword>
<evidence type="ECO:0000256" key="11">
    <source>
        <dbReference type="SAM" id="Phobius"/>
    </source>
</evidence>
<dbReference type="Proteomes" id="UP001234916">
    <property type="component" value="Chromosome"/>
</dbReference>
<dbReference type="KEGG" id="npv:OHM77_06935"/>